<accession>A0A484KCJ7</accession>
<name>A0A484KCJ7_9ASTE</name>
<sequence length="238" mass="25961">MSNTVRSSRNVKKPQRIIKLAKDLHSSSTAPKYEVFLLDGLLSALINKSDRTLTSEKPCSLIQDKASLIAMVSAVCGSKGQLMKELKAPIKELSSPRMIAPTPTRRTFSNTTASTEHVMPLILDSATGAFDPKQCDGVEAKASLVQASMIPTVSSLLSQLAMFLAFHSAQIPAATQSISLQPLLQKLKSAQCSSESKQWPWLLTTLTPSTRQYLLDRACHEDMSNTLLSRTTATTQRI</sequence>
<proteinExistence type="predicted"/>
<keyword evidence="2" id="KW-1185">Reference proteome</keyword>
<dbReference type="EMBL" id="OOIL02000049">
    <property type="protein sequence ID" value="VFQ59852.1"/>
    <property type="molecule type" value="Genomic_DNA"/>
</dbReference>
<evidence type="ECO:0000313" key="1">
    <source>
        <dbReference type="EMBL" id="VFQ59852.1"/>
    </source>
</evidence>
<reference evidence="1 2" key="1">
    <citation type="submission" date="2018-04" db="EMBL/GenBank/DDBJ databases">
        <authorList>
            <person name="Vogel A."/>
        </authorList>
    </citation>
    <scope>NUCLEOTIDE SEQUENCE [LARGE SCALE GENOMIC DNA]</scope>
</reference>
<organism evidence="1 2">
    <name type="scientific">Cuscuta campestris</name>
    <dbReference type="NCBI Taxonomy" id="132261"/>
    <lineage>
        <taxon>Eukaryota</taxon>
        <taxon>Viridiplantae</taxon>
        <taxon>Streptophyta</taxon>
        <taxon>Embryophyta</taxon>
        <taxon>Tracheophyta</taxon>
        <taxon>Spermatophyta</taxon>
        <taxon>Magnoliopsida</taxon>
        <taxon>eudicotyledons</taxon>
        <taxon>Gunneridae</taxon>
        <taxon>Pentapetalae</taxon>
        <taxon>asterids</taxon>
        <taxon>lamiids</taxon>
        <taxon>Solanales</taxon>
        <taxon>Convolvulaceae</taxon>
        <taxon>Cuscuteae</taxon>
        <taxon>Cuscuta</taxon>
        <taxon>Cuscuta subgen. Grammica</taxon>
        <taxon>Cuscuta sect. Cleistogrammica</taxon>
    </lineage>
</organism>
<evidence type="ECO:0000313" key="2">
    <source>
        <dbReference type="Proteomes" id="UP000595140"/>
    </source>
</evidence>
<dbReference type="AlphaFoldDB" id="A0A484KCJ7"/>
<dbReference type="Proteomes" id="UP000595140">
    <property type="component" value="Unassembled WGS sequence"/>
</dbReference>
<gene>
    <name evidence="1" type="ORF">CCAM_LOCUS1628</name>
</gene>
<protein>
    <submittedName>
        <fullName evidence="1">Uncharacterized protein</fullName>
    </submittedName>
</protein>